<gene>
    <name evidence="4" type="ORF">RND81_08G093200</name>
</gene>
<dbReference type="InterPro" id="IPR019448">
    <property type="entry name" value="NT-C2"/>
</dbReference>
<sequence length="989" mass="108808">MSSTCMVLKSDRRHCGPTMVLGIRNKNRRGPSIQVEYTVHIQEIKPWPPTQSLKSVRSVLIQWENGERNAGATSSVTPSLDDGKIEFNESFRFPVTLSRDMSVKNGDTDVFHKNLLEFNVYEPRRDKTVKGQLLGTAIVDLGDHGIVKEVTSINVPVNCTRSFRNSAQPILHVRIQAWDRARSGSGSSLRGRLAKQGSLDKNDGDSVSALMNEEYADEAESGSFSDDDTSSLSSSVTKSNGASPLQIKENGSGKIKSQNSKDYSWLSNQSSPKNVPMSGTSDLVSKSTSVYVSASEVESSTSLKLEKNGKTIMEDIDPSLDEGPSILADKVVLVATIEKLKSENDSDEEKGKKIELPHRESHMKVEARIDADVKRDVNEDNGRTKQMLGYERHLLGDTSSAQKHIISASDDSLTGERRHVKSVRSSVEPSKTNSTTTGFFVSTMKQDDKIYGAEKRNGSSDRKAQELERRIRVLETELREAAAMEVAVYSIAAEHGSSINKVHAPARRLCRLYLQASNAMKRASAAQSMLSGLVTVAKACGNDVPRLTFWLSNCVVLRGIVSEAFEEEQLPVSAGPFSDRKGIDDGTIKATLKWKASSFEKQTNGDSQGWGTPDKFLSCLERLESWIFSRIVESIWWQTLTPHMQSSAAKMVVDYSSCNRNSRRTSSSSSSGNQEQVNISLQLWKRAFKDACERLCPVRSGGHDCGCLPVLAKLIMEQCVARLDVAMLNAILRESTDDIPTDPVSDPISDAHVLPIPAGKSSFAAGAQLKNAIGNWSRLLADLFDIDDDDAPEDGMIDEDDLFEMEPSFKPFHLLKSLSDLMMLPKDMLLSESVRKEVCPAFGAPLIKRVLDNFIPDEFCPDPIPDSVFEALDSEVIHAQEEGEIAHIPCTAPAVHYAPPSATSLIGIMGGNSGTGTQSQLRRSASVRRRSNTSDDELDELDSPLSSVLGGDRQKDILQATSTHLKSMTREKNVVRYRLLREVWNDGVE</sequence>
<proteinExistence type="predicted"/>
<organism evidence="4 5">
    <name type="scientific">Saponaria officinalis</name>
    <name type="common">Common soapwort</name>
    <name type="synonym">Lychnis saponaria</name>
    <dbReference type="NCBI Taxonomy" id="3572"/>
    <lineage>
        <taxon>Eukaryota</taxon>
        <taxon>Viridiplantae</taxon>
        <taxon>Streptophyta</taxon>
        <taxon>Embryophyta</taxon>
        <taxon>Tracheophyta</taxon>
        <taxon>Spermatophyta</taxon>
        <taxon>Magnoliopsida</taxon>
        <taxon>eudicotyledons</taxon>
        <taxon>Gunneridae</taxon>
        <taxon>Pentapetalae</taxon>
        <taxon>Caryophyllales</taxon>
        <taxon>Caryophyllaceae</taxon>
        <taxon>Caryophylleae</taxon>
        <taxon>Saponaria</taxon>
    </lineage>
</organism>
<feature type="region of interest" description="Disordered" evidence="2">
    <location>
        <begin position="410"/>
        <end position="437"/>
    </location>
</feature>
<feature type="coiled-coil region" evidence="1">
    <location>
        <begin position="457"/>
        <end position="484"/>
    </location>
</feature>
<dbReference type="EMBL" id="JBDFQZ010000008">
    <property type="protein sequence ID" value="KAK9698282.1"/>
    <property type="molecule type" value="Genomic_DNA"/>
</dbReference>
<dbReference type="Pfam" id="PF10358">
    <property type="entry name" value="NT-C2"/>
    <property type="match status" value="1"/>
</dbReference>
<reference evidence="4" key="1">
    <citation type="submission" date="2024-03" db="EMBL/GenBank/DDBJ databases">
        <title>WGS assembly of Saponaria officinalis var. Norfolk2.</title>
        <authorList>
            <person name="Jenkins J."/>
            <person name="Shu S."/>
            <person name="Grimwood J."/>
            <person name="Barry K."/>
            <person name="Goodstein D."/>
            <person name="Schmutz J."/>
            <person name="Leebens-Mack J."/>
            <person name="Osbourn A."/>
        </authorList>
    </citation>
    <scope>NUCLEOTIDE SEQUENCE [LARGE SCALE GENOMIC DNA]</scope>
    <source>
        <strain evidence="4">JIC</strain>
    </source>
</reference>
<name>A0AAW1J4L7_SAPOF</name>
<dbReference type="Proteomes" id="UP001443914">
    <property type="component" value="Unassembled WGS sequence"/>
</dbReference>
<evidence type="ECO:0000313" key="5">
    <source>
        <dbReference type="Proteomes" id="UP001443914"/>
    </source>
</evidence>
<dbReference type="GO" id="GO:0005643">
    <property type="term" value="C:nuclear pore"/>
    <property type="evidence" value="ECO:0007669"/>
    <property type="project" value="InterPro"/>
</dbReference>
<dbReference type="PANTHER" id="PTHR31344">
    <property type="entry name" value="NUCLEAR PORE COMPLEX PROTEIN NUP205"/>
    <property type="match status" value="1"/>
</dbReference>
<comment type="caution">
    <text evidence="4">The sequence shown here is derived from an EMBL/GenBank/DDBJ whole genome shotgun (WGS) entry which is preliminary data.</text>
</comment>
<evidence type="ECO:0000256" key="2">
    <source>
        <dbReference type="SAM" id="MobiDB-lite"/>
    </source>
</evidence>
<feature type="region of interest" description="Disordered" evidence="2">
    <location>
        <begin position="183"/>
        <end position="282"/>
    </location>
</feature>
<feature type="region of interest" description="Disordered" evidence="2">
    <location>
        <begin position="908"/>
        <end position="954"/>
    </location>
</feature>
<feature type="compositionally biased region" description="Polar residues" evidence="2">
    <location>
        <begin position="255"/>
        <end position="282"/>
    </location>
</feature>
<evidence type="ECO:0000256" key="1">
    <source>
        <dbReference type="SAM" id="Coils"/>
    </source>
</evidence>
<feature type="compositionally biased region" description="Polar residues" evidence="2">
    <location>
        <begin position="423"/>
        <end position="437"/>
    </location>
</feature>
<accession>A0AAW1J4L7</accession>
<evidence type="ECO:0000259" key="3">
    <source>
        <dbReference type="PROSITE" id="PS51840"/>
    </source>
</evidence>
<dbReference type="PANTHER" id="PTHR31344:SF15">
    <property type="entry name" value="EEIG1_EHBP1 PROTEIN AMINO-TERMINAL DOMAIN PROTEIN"/>
    <property type="match status" value="1"/>
</dbReference>
<feature type="compositionally biased region" description="Acidic residues" evidence="2">
    <location>
        <begin position="214"/>
        <end position="229"/>
    </location>
</feature>
<evidence type="ECO:0000313" key="4">
    <source>
        <dbReference type="EMBL" id="KAK9698282.1"/>
    </source>
</evidence>
<keyword evidence="1" id="KW-0175">Coiled coil</keyword>
<dbReference type="AlphaFoldDB" id="A0AAW1J4L7"/>
<protein>
    <recommendedName>
        <fullName evidence="3">C2 NT-type domain-containing protein</fullName>
    </recommendedName>
</protein>
<keyword evidence="5" id="KW-1185">Reference proteome</keyword>
<feature type="domain" description="C2 NT-type" evidence="3">
    <location>
        <begin position="25"/>
        <end position="179"/>
    </location>
</feature>
<dbReference type="PROSITE" id="PS51840">
    <property type="entry name" value="C2_NT"/>
    <property type="match status" value="1"/>
</dbReference>
<dbReference type="InterPro" id="IPR021827">
    <property type="entry name" value="Nup186/Nup192/Nup205"/>
</dbReference>